<comment type="caution">
    <text evidence="1">The sequence shown here is derived from an EMBL/GenBank/DDBJ whole genome shotgun (WGS) entry which is preliminary data.</text>
</comment>
<reference evidence="1" key="2">
    <citation type="submission" date="2023-05" db="EMBL/GenBank/DDBJ databases">
        <authorList>
            <consortium name="Lawrence Berkeley National Laboratory"/>
            <person name="Steindorff A."/>
            <person name="Hensen N."/>
            <person name="Bonometti L."/>
            <person name="Westerberg I."/>
            <person name="Brannstrom I.O."/>
            <person name="Guillou S."/>
            <person name="Cros-Aarteil S."/>
            <person name="Calhoun S."/>
            <person name="Haridas S."/>
            <person name="Kuo A."/>
            <person name="Mondo S."/>
            <person name="Pangilinan J."/>
            <person name="Riley R."/>
            <person name="Labutti K."/>
            <person name="Andreopoulos B."/>
            <person name="Lipzen A."/>
            <person name="Chen C."/>
            <person name="Yanf M."/>
            <person name="Daum C."/>
            <person name="Ng V."/>
            <person name="Clum A."/>
            <person name="Ohm R."/>
            <person name="Martin F."/>
            <person name="Silar P."/>
            <person name="Natvig D."/>
            <person name="Lalanne C."/>
            <person name="Gautier V."/>
            <person name="Ament-Velasquez S.L."/>
            <person name="Kruys A."/>
            <person name="Hutchinson M.I."/>
            <person name="Powell A.J."/>
            <person name="Barry K."/>
            <person name="Miller A.N."/>
            <person name="Grigoriev I.V."/>
            <person name="Debuchy R."/>
            <person name="Gladieux P."/>
            <person name="Thoren M.H."/>
            <person name="Johannesson H."/>
        </authorList>
    </citation>
    <scope>NUCLEOTIDE SEQUENCE</scope>
    <source>
        <strain evidence="1">PSN309</strain>
    </source>
</reference>
<dbReference type="EMBL" id="MU864773">
    <property type="protein sequence ID" value="KAK4182079.1"/>
    <property type="molecule type" value="Genomic_DNA"/>
</dbReference>
<reference evidence="1" key="1">
    <citation type="journal article" date="2023" name="Mol. Phylogenet. Evol.">
        <title>Genome-scale phylogeny and comparative genomics of the fungal order Sordariales.</title>
        <authorList>
            <person name="Hensen N."/>
            <person name="Bonometti L."/>
            <person name="Westerberg I."/>
            <person name="Brannstrom I.O."/>
            <person name="Guillou S."/>
            <person name="Cros-Aarteil S."/>
            <person name="Calhoun S."/>
            <person name="Haridas S."/>
            <person name="Kuo A."/>
            <person name="Mondo S."/>
            <person name="Pangilinan J."/>
            <person name="Riley R."/>
            <person name="LaButti K."/>
            <person name="Andreopoulos B."/>
            <person name="Lipzen A."/>
            <person name="Chen C."/>
            <person name="Yan M."/>
            <person name="Daum C."/>
            <person name="Ng V."/>
            <person name="Clum A."/>
            <person name="Steindorff A."/>
            <person name="Ohm R.A."/>
            <person name="Martin F."/>
            <person name="Silar P."/>
            <person name="Natvig D.O."/>
            <person name="Lalanne C."/>
            <person name="Gautier V."/>
            <person name="Ament-Velasquez S.L."/>
            <person name="Kruys A."/>
            <person name="Hutchinson M.I."/>
            <person name="Powell A.J."/>
            <person name="Barry K."/>
            <person name="Miller A.N."/>
            <person name="Grigoriev I.V."/>
            <person name="Debuchy R."/>
            <person name="Gladieux P."/>
            <person name="Hiltunen Thoren M."/>
            <person name="Johannesson H."/>
        </authorList>
    </citation>
    <scope>NUCLEOTIDE SEQUENCE</scope>
    <source>
        <strain evidence="1">PSN309</strain>
    </source>
</reference>
<proteinExistence type="predicted"/>
<evidence type="ECO:0000313" key="1">
    <source>
        <dbReference type="EMBL" id="KAK4182079.1"/>
    </source>
</evidence>
<protein>
    <submittedName>
        <fullName evidence="1">Uncharacterized protein</fullName>
    </submittedName>
</protein>
<dbReference type="AlphaFoldDB" id="A0AAN7AD26"/>
<sequence length="378" mass="42731">MTVAADSQKAERERFYTKTLHILSGSSLQKAYSRRDTKLGQINTNIQAVYHDLIASFSFHDVQDGSVEIRGSTDQYTRSTVLRLVAEHMTRKTTESRVIQLEYWPPPGDENNKLTTLSGLSYIICCSVDTDFLFVIHDWDSNAWDEAVRAWWAKIPDMCPKGSGSSVTLLVSYKQDNDVPACLGQNDYSISLTPDFSKRKAEFIRNEINNQLKEQIGQKNKSFQEKGRGRIAIETATFADSFLECALYARYILRGPHLRTEISIVEMIWFSARKPAVFYQESVDRILGYRPAMRLWAVSVLSLTMSSFRPLTTWELATTGAMGIVGGYGAEDDPVVEAITVDIQRDINTHLFGLLYTDGEYALIVSPCDKGRISAWNR</sequence>
<name>A0AAN7AD26_9PEZI</name>
<gene>
    <name evidence="1" type="ORF">QBC35DRAFT_550328</name>
</gene>
<dbReference type="Proteomes" id="UP001302126">
    <property type="component" value="Unassembled WGS sequence"/>
</dbReference>
<organism evidence="1 2">
    <name type="scientific">Podospora australis</name>
    <dbReference type="NCBI Taxonomy" id="1536484"/>
    <lineage>
        <taxon>Eukaryota</taxon>
        <taxon>Fungi</taxon>
        <taxon>Dikarya</taxon>
        <taxon>Ascomycota</taxon>
        <taxon>Pezizomycotina</taxon>
        <taxon>Sordariomycetes</taxon>
        <taxon>Sordariomycetidae</taxon>
        <taxon>Sordariales</taxon>
        <taxon>Podosporaceae</taxon>
        <taxon>Podospora</taxon>
    </lineage>
</organism>
<accession>A0AAN7AD26</accession>
<evidence type="ECO:0000313" key="2">
    <source>
        <dbReference type="Proteomes" id="UP001302126"/>
    </source>
</evidence>
<keyword evidence="2" id="KW-1185">Reference proteome</keyword>